<dbReference type="AlphaFoldDB" id="A0A420MX50"/>
<name>A0A420MX50_FUSOX</name>
<comment type="caution">
    <text evidence="2">The sequence shown here is derived from an EMBL/GenBank/DDBJ whole genome shotgun (WGS) entry which is preliminary data.</text>
</comment>
<dbReference type="InterPro" id="IPR025476">
    <property type="entry name" value="Helitron_helicase-like"/>
</dbReference>
<dbReference type="Proteomes" id="UP000285860">
    <property type="component" value="Unassembled WGS sequence"/>
</dbReference>
<gene>
    <name evidence="2" type="ORF">BFJ68_g18274</name>
</gene>
<feature type="domain" description="Helitron helicase-like" evidence="1">
    <location>
        <begin position="2"/>
        <end position="169"/>
    </location>
</feature>
<accession>A0A420MX50</accession>
<dbReference type="VEuPathDB" id="FungiDB:FOXG_14222"/>
<organism evidence="2 3">
    <name type="scientific">Fusarium oxysporum</name>
    <name type="common">Fusarium vascular wilt</name>
    <dbReference type="NCBI Taxonomy" id="5507"/>
    <lineage>
        <taxon>Eukaryota</taxon>
        <taxon>Fungi</taxon>
        <taxon>Dikarya</taxon>
        <taxon>Ascomycota</taxon>
        <taxon>Pezizomycotina</taxon>
        <taxon>Sordariomycetes</taxon>
        <taxon>Hypocreomycetidae</taxon>
        <taxon>Hypocreales</taxon>
        <taxon>Nectriaceae</taxon>
        <taxon>Fusarium</taxon>
        <taxon>Fusarium oxysporum species complex</taxon>
    </lineage>
</organism>
<protein>
    <recommendedName>
        <fullName evidence="1">Helitron helicase-like domain-containing protein</fullName>
    </recommendedName>
</protein>
<proteinExistence type="predicted"/>
<reference evidence="2 3" key="1">
    <citation type="journal article" date="2018" name="Sci. Rep.">
        <title>Characterisation of pathogen-specific regions and novel effector candidates in Fusarium oxysporum f. sp. cepae.</title>
        <authorList>
            <person name="Armitage A.D."/>
            <person name="Taylor A."/>
            <person name="Sobczyk M.K."/>
            <person name="Baxter L."/>
            <person name="Greenfield B.P."/>
            <person name="Bates H.J."/>
            <person name="Wilson F."/>
            <person name="Jackson A.C."/>
            <person name="Ott S."/>
            <person name="Harrison R.J."/>
            <person name="Clarkson J.P."/>
        </authorList>
    </citation>
    <scope>NUCLEOTIDE SEQUENCE [LARGE SCALE GENOMIC DNA]</scope>
    <source>
        <strain evidence="2 3">Fo_A28</strain>
    </source>
</reference>
<sequence>MRAQARAKSSYFVKQHHQRRGPITRDDLLEAFQNPESADAQQLLNSINRQTAQLRGTRPYWYRKRRELESYAYNLDSPGAFITFTPADLHWRSLYQHLPQFQDWQELPEQQRMGMSSKLLRDNPHIAAWHFYRRFGLFRDIVLKQKFNVTDYWNRYEWQGRGSSHCHGLFWMDGAPSVDLENEHTRKEFVRIWGSHVTALNPEPARVQQQGEGNPLAVNPLRHPLTFQWLSQILNRCQRHHCSETYYVCMYVYFSSGGREARKVPYWGTGRAELVSSAKIYVKLSQITEQTTIQHIIGSKARPVEPVTRQRDDQVRLS</sequence>
<dbReference type="VEuPathDB" id="FungiDB:FOC4_g10003354"/>
<dbReference type="VEuPathDB" id="FungiDB:HZS61_008369"/>
<dbReference type="Pfam" id="PF14214">
    <property type="entry name" value="Helitron_like_N"/>
    <property type="match status" value="1"/>
</dbReference>
<evidence type="ECO:0000313" key="2">
    <source>
        <dbReference type="EMBL" id="RKK72600.1"/>
    </source>
</evidence>
<evidence type="ECO:0000259" key="1">
    <source>
        <dbReference type="Pfam" id="PF14214"/>
    </source>
</evidence>
<dbReference type="EMBL" id="MRCY01001283">
    <property type="protein sequence ID" value="RKK72600.1"/>
    <property type="molecule type" value="Genomic_DNA"/>
</dbReference>
<evidence type="ECO:0000313" key="3">
    <source>
        <dbReference type="Proteomes" id="UP000285860"/>
    </source>
</evidence>